<accession>A0A224ZAF4</accession>
<name>A0A224ZAF4_9ACAR</name>
<organism evidence="1">
    <name type="scientific">Rhipicephalus zambeziensis</name>
    <dbReference type="NCBI Taxonomy" id="60191"/>
    <lineage>
        <taxon>Eukaryota</taxon>
        <taxon>Metazoa</taxon>
        <taxon>Ecdysozoa</taxon>
        <taxon>Arthropoda</taxon>
        <taxon>Chelicerata</taxon>
        <taxon>Arachnida</taxon>
        <taxon>Acari</taxon>
        <taxon>Parasitiformes</taxon>
        <taxon>Ixodida</taxon>
        <taxon>Ixodoidea</taxon>
        <taxon>Ixodidae</taxon>
        <taxon>Rhipicephalinae</taxon>
        <taxon>Rhipicephalus</taxon>
        <taxon>Rhipicephalus</taxon>
    </lineage>
</organism>
<evidence type="ECO:0000313" key="1">
    <source>
        <dbReference type="EMBL" id="MAA23632.1"/>
    </source>
</evidence>
<proteinExistence type="predicted"/>
<dbReference type="EMBL" id="GFPF01012486">
    <property type="protein sequence ID" value="MAA23632.1"/>
    <property type="molecule type" value="Transcribed_RNA"/>
</dbReference>
<sequence>MLQTWLNDPNVGNHRLHKLDPSRKLQVPSDLSRRDATLLCRLWLGVAFTKAYSLRIGMADTSKCDSCDSDETIEHLLCSCDRLVSERNVLRDTLNKLDDRSFSEEKILGSWLYASQASIATRALMHFFKIDLVK</sequence>
<reference evidence="1" key="1">
    <citation type="journal article" date="2017" name="Parasit. Vectors">
        <title>Sialotranscriptomics of Rhipicephalus zambeziensis reveals intricate expression profiles of secretory proteins and suggests tight temporal transcriptional regulation during blood-feeding.</title>
        <authorList>
            <person name="de Castro M.H."/>
            <person name="de Klerk D."/>
            <person name="Pienaar R."/>
            <person name="Rees D.J.G."/>
            <person name="Mans B.J."/>
        </authorList>
    </citation>
    <scope>NUCLEOTIDE SEQUENCE</scope>
    <source>
        <tissue evidence="1">Salivary glands</tissue>
    </source>
</reference>
<protein>
    <submittedName>
        <fullName evidence="1">Tick transposon</fullName>
    </submittedName>
</protein>
<dbReference type="AlphaFoldDB" id="A0A224ZAF4"/>